<evidence type="ECO:0000313" key="9">
    <source>
        <dbReference type="Proteomes" id="UP000194350"/>
    </source>
</evidence>
<keyword evidence="4" id="KW-0843">Virulence</keyword>
<proteinExistence type="inferred from homology"/>
<keyword evidence="9" id="KW-1185">Reference proteome</keyword>
<evidence type="ECO:0000259" key="7">
    <source>
        <dbReference type="SMART" id="SM00912"/>
    </source>
</evidence>
<dbReference type="InterPro" id="IPR006914">
    <property type="entry name" value="VENN_dom"/>
</dbReference>
<dbReference type="InterPro" id="IPR024973">
    <property type="entry name" value="ESPR"/>
</dbReference>
<dbReference type="GO" id="GO:0090729">
    <property type="term" value="F:toxin activity"/>
    <property type="evidence" value="ECO:0007669"/>
    <property type="project" value="UniProtKB-KW"/>
</dbReference>
<dbReference type="Pfam" id="PF04829">
    <property type="entry name" value="PT-VENN"/>
    <property type="match status" value="1"/>
</dbReference>
<protein>
    <submittedName>
        <fullName evidence="8">Hemolysin/hemagglutinin-like protein HecA</fullName>
    </submittedName>
</protein>
<feature type="region of interest" description="Disordered" evidence="6">
    <location>
        <begin position="3684"/>
        <end position="3707"/>
    </location>
</feature>
<dbReference type="Pfam" id="PF13332">
    <property type="entry name" value="Fil_haemagg_2"/>
    <property type="match status" value="3"/>
</dbReference>
<evidence type="ECO:0000256" key="1">
    <source>
        <dbReference type="ARBA" id="ARBA00004219"/>
    </source>
</evidence>
<reference evidence="8 9" key="1">
    <citation type="submission" date="2016-10" db="EMBL/GenBank/DDBJ databases">
        <title>Systematic genetic and metabolomic analysis of Xenorhabdus and Photorhabdus spp., highlights the requirements for a dual symbiotic and pathogenic life style.</title>
        <authorList>
            <person name="Tobias N.J."/>
            <person name="Wolff H."/>
            <person name="Djahanschiri B."/>
            <person name="Pidot S.J."/>
            <person name="Stinear T.P."/>
            <person name="Ebersberger I."/>
            <person name="Bode H.B."/>
        </authorList>
    </citation>
    <scope>NUCLEOTIDE SEQUENCE [LARGE SCALE GENOMIC DNA]</scope>
    <source>
        <strain evidence="8 9">DSM 22392</strain>
    </source>
</reference>
<dbReference type="GO" id="GO:0003824">
    <property type="term" value="F:catalytic activity"/>
    <property type="evidence" value="ECO:0007669"/>
    <property type="project" value="UniProtKB-ARBA"/>
</dbReference>
<comment type="caution">
    <text evidence="8">The sequence shown here is derived from an EMBL/GenBank/DDBJ whole genome shotgun (WGS) entry which is preliminary data.</text>
</comment>
<dbReference type="InterPro" id="IPR011050">
    <property type="entry name" value="Pectin_lyase_fold/virulence"/>
</dbReference>
<organism evidence="8 9">
    <name type="scientific">Xenorhabdus vietnamensis</name>
    <dbReference type="NCBI Taxonomy" id="351656"/>
    <lineage>
        <taxon>Bacteria</taxon>
        <taxon>Pseudomonadati</taxon>
        <taxon>Pseudomonadota</taxon>
        <taxon>Gammaproteobacteria</taxon>
        <taxon>Enterobacterales</taxon>
        <taxon>Morganellaceae</taxon>
        <taxon>Xenorhabdus</taxon>
    </lineage>
</organism>
<evidence type="ECO:0000256" key="4">
    <source>
        <dbReference type="ARBA" id="ARBA00023026"/>
    </source>
</evidence>
<dbReference type="InterPro" id="IPR012334">
    <property type="entry name" value="Pectin_lyas_fold"/>
</dbReference>
<feature type="region of interest" description="Disordered" evidence="6">
    <location>
        <begin position="4500"/>
        <end position="4524"/>
    </location>
</feature>
<evidence type="ECO:0000256" key="6">
    <source>
        <dbReference type="SAM" id="MobiDB-lite"/>
    </source>
</evidence>
<dbReference type="InterPro" id="IPR025157">
    <property type="entry name" value="Hemagglutinin_rpt"/>
</dbReference>
<dbReference type="Pfam" id="PF05860">
    <property type="entry name" value="TPS"/>
    <property type="match status" value="1"/>
</dbReference>
<dbReference type="SUPFAM" id="SSF51126">
    <property type="entry name" value="Pectin lyase-like"/>
    <property type="match status" value="1"/>
</dbReference>
<accession>A0A1Y2S9R7</accession>
<name>A0A1Y2S9R7_9GAMM</name>
<dbReference type="NCBIfam" id="TIGR01901">
    <property type="entry name" value="adhes_NPXG"/>
    <property type="match status" value="1"/>
</dbReference>
<feature type="compositionally biased region" description="Polar residues" evidence="6">
    <location>
        <begin position="3684"/>
        <end position="3706"/>
    </location>
</feature>
<comment type="similarity">
    <text evidence="5">In the N-terminal section; belongs to the CdiA toxin family.</text>
</comment>
<keyword evidence="3" id="KW-1266">Target cell cytoplasm</keyword>
<dbReference type="Gene3D" id="2.160.20.10">
    <property type="entry name" value="Single-stranded right-handed beta-helix, Pectin lyase-like"/>
    <property type="match status" value="1"/>
</dbReference>
<dbReference type="Pfam" id="PF05594">
    <property type="entry name" value="Fil_haemagg"/>
    <property type="match status" value="27"/>
</dbReference>
<dbReference type="InterPro" id="IPR008638">
    <property type="entry name" value="FhaB/CdiA-like_TPS"/>
</dbReference>
<gene>
    <name evidence="8" type="ORF">Xvie_03717</name>
</gene>
<dbReference type="Pfam" id="PF13018">
    <property type="entry name" value="ESPR"/>
    <property type="match status" value="1"/>
</dbReference>
<dbReference type="InterPro" id="IPR008619">
    <property type="entry name" value="Filamentous_hemagglutn_rpt"/>
</dbReference>
<dbReference type="NCBIfam" id="TIGR01731">
    <property type="entry name" value="fil_hemag_20aa"/>
    <property type="match status" value="32"/>
</dbReference>
<feature type="domain" description="Filamentous haemagglutinin FhaB/tRNA nuclease CdiA-like TPS" evidence="7">
    <location>
        <begin position="88"/>
        <end position="208"/>
    </location>
</feature>
<dbReference type="STRING" id="351656.Xvie_03717"/>
<dbReference type="OrthoDB" id="2664633at2"/>
<evidence type="ECO:0000313" key="8">
    <source>
        <dbReference type="EMBL" id="OTA14435.1"/>
    </source>
</evidence>
<dbReference type="InterPro" id="IPR010069">
    <property type="entry name" value="CdiA_FHA1_rpt"/>
</dbReference>
<comment type="subcellular location">
    <subcellularLocation>
        <location evidence="1">Target cell</location>
        <location evidence="1">Target cell cytoplasm</location>
    </subcellularLocation>
</comment>
<evidence type="ECO:0000256" key="2">
    <source>
        <dbReference type="ARBA" id="ARBA00022656"/>
    </source>
</evidence>
<sequence length="4701" mass="497554">MNKHCYRVIFNKTRQMLMVVSELVSSHTVGQARDRISVPSLSAARVALTPLVFGVSLALGLVSLSAQADIVADNNAPGTQQPSVISTANGIPQINIQTPNGDGVSRNQYSQFDVEQRGAILNNSGINTKTELGGLITANPWLAQGEAKIILNEVNSRNPSQLNGFIEVAGQRADVIIANPAGITCQGCGFINASQTTLAAGQILLEGGRLKGFEVDEAHKGIISVEGQGLNDTGSDYTRLIGRAVNINAKLHANNLTVTTGRNRVDAQGNVTETLSESQKNKPEFSLDVAAVGGMYANKIKLVGTEQGVGVRNAGQLGAQAGNLTLDSKGKLTNSGAITASSDVVIGNQGALANQGDITASQDITLNTRNEIENQGRMLAGRHLAIQSTALDSGEKGVLIAGVDKGGNRTQSGNLTIENRGSLTNKGTIAASDNLTVQNQGDLTNQGRLLAGGNKPGSLKLNSGGRLANSGTIDASAEVKLENQGNFINQGDITASQDISVNTRDHLENQGRMLAGRHLDIHSASLTSHKNVQLPTDRQQHIVLAAGADKDGKLTQPGNLTLDIKGKLDNQGVVTASDNIDIQNKEALTNSGDITAGNNIAIKTPGHLTNQGKVLAGHHLDIQSASLTSGQNGVLSAGTNKTQPGKLTINSRGQLVNQGMMTATDDIVIEEPATLTNQGEINADHNIRITTPGKLTNQGKVLAGYHLAIQSAALESGQKGVLAAGMDKTQPGNLKIQSQGKLDNHGIISASESIHIQNEGAFSHSGDIISGGDITIKARDHLDNKGKMRAGRHLNIHSASLVSHQKGMLAAGTDDQGNLIINSRGKLVNQGVMTASDDIAIENQAELENQGKISADHDIRLKTPGNMTNQGRVLAGHHLDIQSASLESGQNGVLAAGINKTQPGNLKIQSQGKLDNHGIITASESIHIQNEGAFSHSGDITSGGDITIRARDDLDNAGKMRAGRHLDIHSASLSSHQKGILAAGTDDQGNLTRPGNLIINSRGKLINQGVMAASDDIAIENQAVLENQGKISADHDIRIHTPGKLTNQSRVLAGHHLDIHSADLENQQESHLAAGINKTQPGNLKIQSQGKLDNRGIITASDHIHIENEGVFNHSGDISSGGDITIKARDDLDNAGKMRAGRHLDIHSASLSSYQKGVLAAGTDDQGKLTRPGNLIINSRGMLTNQGVMTASDDIAIENQAELKNQGEISSGRDIKLNTPGKLTNQGRVLAGHHLDIHSADLENQKESKLAAGIDKTQPGNLKIQSQGKLDNHGVITASDHIHIENEGAFTHSGNMTSGGDISIKARNDLDNAGNVLAGRHLDIHSASFVSHQKGVLAAGTDDQGKLTRPGNLIINSRGMLTNQGVMTASDDIDIKNRAALDNRGEISSGNDIRINTPGSLSNQGRVLAGHHLDIHSAVLENQKKGELAAGTDHYGKPTQPGNLTIDSRGKLVNQGVMMASDDIAIENQAALENAGEMSAGRDIRLKTPGHLVNQGKVLAGHHLKIQSASLASQEKGVLAAGVDKEGRLSQPGDLTLHSSGELTNLGLITASDNMTIQDQSKLENQGDMIAGRDLSVKIRDHLANQGNIQAGNHLDITSASLDNSKNAVLAAGIDRGGKPAPSGNLVLHNRGQLTNSGVIRASGDMTLPDQGNLMNGGDITAGQDMTITTRAHLDNQGRILAGRHLESQSTSLYSHQGSTLAAGMDNMLRLTQHGNLTLKTTETARLHGQNLAHDRLSVNAKDISLKGSQTDAGHLTLSSDKQLNLQDAHVSARQHLTLSAPELIDNARGRLRAETLTLRSQKLSNHQGKITQIGPQSLILEHQAGIDNTAGIIESSGQDLTLKAQSIANDNGRLIHAGTGVMSIDTAHFQGKEGLLISDGELKLDGGDYHLVKSETSAQHITAYIQSIDHRLGKMTQRGTGSMMLDVQHELDNGSGTISANGTVKVNAQTLNNNTLSENALNNDRENKKKGVLENSELNHLSGQIIAAEDGQLQVTVKNRLNNQQGQLVASAGMTVVADEINNRQGKIAASNGDITLTTGQLTNTGGKIASQHNLQLTAQAINNEKGQIRAGTADIDTHQQQLNNTAGSIATERHMTLRTGELLNRYGSIRSGQNLTIDTHGQQLDNRDSGQEGGVFSQGALRLTVADLNNQSGHIESHDRLNVSGNTVLNRHGQLLGGKDTQWHVDELNNDQGLLQSGGKLTLKAKSLINRNSGDHNGITSKHAMVLNTGGLDNESGVVASSDSLNITADNINNRQGLLEAQTRFSLTGQKVDNQSGRIKSHQDLFVDTQGQALDNTDGVIDSQAELEVKSGDLKNQRGTLHGKSATLTAKQLDNRQQGKILSEAGLHIDADALLNTQGQILALGDLKAQVNHHIDNKAGLIRSGGDTELSATEIRNQETQQQDKGVEGKNVIISADKLHNTQGQVFATENATLTLASVLDNTQGQLQANQQLTVQGNQLAITNTDGEIKAGNALTMDADSATGDGKLRSLGDIRLTLLKDFIHTGEIIANGMLRLSSQGNVINNGLISASTLAGKADNLTNEATGKILAAHHQWTVKNTLVNTGLLDGGQTYLRAAELTNQGTGRIYGDHIAIEAGTLNNWVDAETKAKREKLFATKAGNYNDIMAKGKSAVIAARQRLDLGVGELNNQSHSLIYSDGDFAFGGKLDDQYRASGKGQVINNHSAYIEAMGEMRLAADTINNVNDHFETELERISQRPMEEYQVWGQRYDVKNHHITIDNDEVDHACVDDLGCRDNFQIYKYTRTIEETRVKETDPAKILAGKNLIIDTTTLTNDKSQVVAGGLLTVTGGDTHNLDVQGERYITDKGQVENFWRIKKKGRDRQGWGSSRYEPNAQIQAITLTPGTIRSSQDMVTLDGQRPADYQGTSAQMTPVRGGQINAGLTEAATQPREVALRPGQRLEVILPPAAVTGQRPTITGGPAETPIIAGEKLTERGQTFTVGERSTVGEKLTGVGEKNTGLDEKITNVGEKSIGVEEKITNVGEKPIGVDEKITNVGEKPIIVRTEVPNYQLPDNSLFKLNLPPENTQPTPAVAAIDNLPLVETDPQFTQLKKWLGTDYMQQQLRWDHHNMHKRLGDGFYEQRLIREQVINLTGKRYLPGHQNDEEQFKALMNAGVRARHAFNLAPGIALSAEQMAHLTEDMVWLVNATVTLPDGRRQTVLVPQVYVRTQAGSLDGSGALLSGSQVNLQLSGDLLNQGRIIGQDIHVLAENIRNQGGLLQGHQVDLQARTDMVQRGGAIGADKSLTIGAGHNIDIASTTRRGENQAGNNRFSATYVDNVARVYVQGTDGKLHLRAGKDIDMSAAQLMSQGKNSEIQLAAGRDIQSGTVKTAQGEHLEWGRDNTLTHTESGETGTDINSAGQVSLRAGRDVNLRATGITAGKTLQVAAGREVAVVAGEQQQTHDEYLKVKGSNSWVSSTTTTTREQYDRTQAVSSTLSGDTVNIQSGKDTTVQGSNVVGTQDVTIKAGNNLTITTAEETNHRFTQKEEKKSGLMGTGGVGFTIGSSKLKQSNDSDALLQKGSTVGSSDGHVTLHAGEQASLHGSEIIAGKDIDIEAKEVAVTAAKNSHTELSKTEQKQSGLTLALSGAVGSAVNTAVQTANEAKDTKDSRLQALKGTQATLSGVQGYQAWQLSQADAAKADAINQAGGDAQKPTDTIGLQLSYGSQSAKSETRTEQTQSQGSSLNAGQDIRIRATGDNMVAASGNIRVKGSGLKAGHDIEMNAKRDIVLGSAENTQTTRGENSSQGGSVGVGLTAGQGGYGIKFSASVNKGKGHETGDGVTHTETLVDAGNQVSLKSGQDTTLKGAQVSGDKVTADVGRNLHLQSEQDKDNYDSKQQNVSAGASFTYGSMNGSASVNASRDKLLSTFDSVQEQTGLFAGKGGFDVKVGEHTQLDGAVIASMAGKDKNRLETGTLGFNDIQNKAEYQTEHQSVGFSTSGSLGGQIGNQLASNMASNMLAGTNKHKSQSSTTHAAVSDGTIVVRDADKQLQDVADLSRDTDNAANGLSPIFDKEKEQQRLAQAQAIAEIGTQVMDIYNTNEAIKATKKATADLKDPQTQQRLKEQAETQLKAEGQAIDAKSLADRAYKIAYDGAIREQGADIGSNQRQAVTAVIGALQGLAGGDIPSAIASGAAPYLANGVKALTYKGKNHYDELTPAEKATNLMAHAILGGVIAEMKGGSATAGATGAVSGELAASAIISALYGDKNLKDLSPEEKETVSNLSTLAGGIAAGLATNSTAGGVAGAQTAKNAVDANRLTTSVEKERLQTLAEKGVAPKDVLDAAACAVVKCSAQFVEGTEEWIRYKQLEEKGNSPEYAALRDQLAKETLKIDVPQPDGTVAHYEFPMYQYGKADALTDNLVYADGKYQLTTRAGGLLQTAGGAVEVIGGTVSCGTGIGCAVGAVMATQGLDNMNVGSNTVVSGQPVKTMGAKGLEALGVPSEYSEITYAMIGLGGSVTTVLTSPKTGKAVTVLVDKDNRVTRSFSDGGHNSRTKGVVGAPEQPLENSTVNPIVSTEKVPHKYIEQVRTNLSRSKIDEIINTPHGQRPDPSTYMAKAEIETHIAKFNEGAVRITSRAAYKKFDTVGPDGGFVMPKSAFDKILYESKGDLRIIENKLGLDKGILNDSDVMIIHVKRENMQGLRIPSGNEGGANNQWIPGGYTSGGVPEAVMNFSHKPPVTEIKIK</sequence>
<dbReference type="Proteomes" id="UP000194350">
    <property type="component" value="Unassembled WGS sequence"/>
</dbReference>
<evidence type="ECO:0000256" key="5">
    <source>
        <dbReference type="ARBA" id="ARBA00024043"/>
    </source>
</evidence>
<dbReference type="RefSeq" id="WP_086110606.1">
    <property type="nucleotide sequence ID" value="NZ_CAWNGD010000075.1"/>
</dbReference>
<dbReference type="SMART" id="SM00912">
    <property type="entry name" value="Haemagg_act"/>
    <property type="match status" value="1"/>
</dbReference>
<keyword evidence="2" id="KW-0800">Toxin</keyword>
<dbReference type="EMBL" id="MUBJ01000031">
    <property type="protein sequence ID" value="OTA14435.1"/>
    <property type="molecule type" value="Genomic_DNA"/>
</dbReference>
<evidence type="ECO:0000256" key="3">
    <source>
        <dbReference type="ARBA" id="ARBA00022913"/>
    </source>
</evidence>